<dbReference type="RefSeq" id="WP_138595059.1">
    <property type="nucleotide sequence ID" value="NZ_PNCK01000016.1"/>
</dbReference>
<comment type="caution">
    <text evidence="3">The sequence shown here is derived from an EMBL/GenBank/DDBJ whole genome shotgun (WGS) entry which is preliminary data.</text>
</comment>
<keyword evidence="1" id="KW-0812">Transmembrane</keyword>
<sequence length="366" mass="41816">MELVARYYRKLICYLVGYFYDGRVYRFTECNGSIQLKRIEKAGKVPPFVIVARQHYSEELKIYPIDEKKEVKKLLGLELNNKCAKYQINDTGDGKCRVNIWTFDSMVRHFRVIVPETYILANSLEHNEVLEILLPLRQEPLFVAKSQANIISSGQTSLLGSAELFSFSCGLPSGYISRVSKEHAECRLFDALEKNGIDPYIRFFTQFEKAGLQALCKAVLVPAFFSIAVYALASSSWLLWQKSRLSGLNDELGENIAMVIDAQIALDTNMQAERAMTRFFASQHSKSEVWLVLSNLISTTQFKSLRYSNGRYTVLGETERATEFMSKLVNDPRVVNAKFDYPVRNLKRGESFHISFEIKRLSGEAK</sequence>
<evidence type="ECO:0000313" key="3">
    <source>
        <dbReference type="EMBL" id="TMP59065.1"/>
    </source>
</evidence>
<reference evidence="3 5" key="1">
    <citation type="submission" date="2017-12" db="EMBL/GenBank/DDBJ databases">
        <authorList>
            <person name="Paulsen S."/>
            <person name="Gram L.K."/>
        </authorList>
    </citation>
    <scope>NUCLEOTIDE SEQUENCE [LARGE SCALE GENOMIC DNA]</scope>
    <source>
        <strain evidence="3 5">S2231</strain>
        <strain evidence="2">S2233</strain>
    </source>
</reference>
<reference evidence="4 5" key="2">
    <citation type="submission" date="2019-06" db="EMBL/GenBank/DDBJ databases">
        <title>Co-occurence of chitin degradation, pigmentation and bioactivity in marine Pseudoalteromonas.</title>
        <authorList>
            <person name="Sonnenschein E.C."/>
            <person name="Bech P.K."/>
        </authorList>
    </citation>
    <scope>NUCLEOTIDE SEQUENCE [LARGE SCALE GENOMIC DNA]</scope>
    <source>
        <strain evidence="5">S2231</strain>
        <strain evidence="2 4">S2233</strain>
    </source>
</reference>
<dbReference type="Proteomes" id="UP000305730">
    <property type="component" value="Unassembled WGS sequence"/>
</dbReference>
<evidence type="ECO:0000256" key="1">
    <source>
        <dbReference type="SAM" id="Phobius"/>
    </source>
</evidence>
<evidence type="ECO:0000313" key="4">
    <source>
        <dbReference type="Proteomes" id="UP000305730"/>
    </source>
</evidence>
<evidence type="ECO:0008006" key="6">
    <source>
        <dbReference type="Google" id="ProtNLM"/>
    </source>
</evidence>
<organism evidence="3 5">
    <name type="scientific">Pseudoalteromonas citrea</name>
    <dbReference type="NCBI Taxonomy" id="43655"/>
    <lineage>
        <taxon>Bacteria</taxon>
        <taxon>Pseudomonadati</taxon>
        <taxon>Pseudomonadota</taxon>
        <taxon>Gammaproteobacteria</taxon>
        <taxon>Alteromonadales</taxon>
        <taxon>Pseudoalteromonadaceae</taxon>
        <taxon>Pseudoalteromonas</taxon>
    </lineage>
</organism>
<proteinExistence type="predicted"/>
<keyword evidence="4" id="KW-1185">Reference proteome</keyword>
<feature type="transmembrane region" description="Helical" evidence="1">
    <location>
        <begin position="219"/>
        <end position="240"/>
    </location>
</feature>
<name>A0A5S3XRC7_9GAMM</name>
<protein>
    <recommendedName>
        <fullName evidence="6">Fimbrial assembly protein</fullName>
    </recommendedName>
</protein>
<evidence type="ECO:0000313" key="5">
    <source>
        <dbReference type="Proteomes" id="UP000307706"/>
    </source>
</evidence>
<evidence type="ECO:0000313" key="2">
    <source>
        <dbReference type="EMBL" id="TMP45686.1"/>
    </source>
</evidence>
<dbReference type="OrthoDB" id="6398232at2"/>
<gene>
    <name evidence="3" type="ORF">CWB96_10910</name>
    <name evidence="2" type="ORF">CWB97_03555</name>
</gene>
<dbReference type="Proteomes" id="UP000307706">
    <property type="component" value="Unassembled WGS sequence"/>
</dbReference>
<dbReference type="EMBL" id="PNCK01000016">
    <property type="protein sequence ID" value="TMP45686.1"/>
    <property type="molecule type" value="Genomic_DNA"/>
</dbReference>
<reference evidence="3" key="3">
    <citation type="submission" date="2019-09" db="EMBL/GenBank/DDBJ databases">
        <title>Co-occurence of chitin degradation, pigmentation and bioactivity in marine Pseudoalteromonas.</title>
        <authorList>
            <person name="Sonnenschein E.C."/>
            <person name="Bech P.K."/>
        </authorList>
    </citation>
    <scope>NUCLEOTIDE SEQUENCE</scope>
    <source>
        <strain evidence="3">S2231</strain>
    </source>
</reference>
<dbReference type="AlphaFoldDB" id="A0A5S3XRC7"/>
<keyword evidence="1" id="KW-1133">Transmembrane helix</keyword>
<dbReference type="EMBL" id="PNCL01000050">
    <property type="protein sequence ID" value="TMP59065.1"/>
    <property type="molecule type" value="Genomic_DNA"/>
</dbReference>
<keyword evidence="1" id="KW-0472">Membrane</keyword>
<accession>A0A5S3XRC7</accession>